<dbReference type="Pfam" id="PF07992">
    <property type="entry name" value="Pyr_redox_2"/>
    <property type="match status" value="1"/>
</dbReference>
<keyword evidence="2" id="KW-0560">Oxidoreductase</keyword>
<reference evidence="4 5" key="1">
    <citation type="submission" date="2018-08" db="EMBL/GenBank/DDBJ databases">
        <title>A genome reference for cultivated species of the human gut microbiota.</title>
        <authorList>
            <person name="Zou Y."/>
            <person name="Xue W."/>
            <person name="Luo G."/>
        </authorList>
    </citation>
    <scope>NUCLEOTIDE SEQUENCE [LARGE SCALE GENOMIC DNA]</scope>
    <source>
        <strain evidence="4 5">AF37-2AT</strain>
    </source>
</reference>
<proteinExistence type="predicted"/>
<dbReference type="Proteomes" id="UP000261080">
    <property type="component" value="Unassembled WGS sequence"/>
</dbReference>
<sequence>MYDICIIGAGPAGISSAIYAVSRGLKTIVLEQKAVGGLLGGVSTVTHYAGIIEEETGETFAARLKAQAEGAGVEIVMEQVKKAKLTGQVKIIETDQGSYEAKAVIIAAGTRPRRLGIEGEEEFQGRGTGMNPAKDGARYVGKDIFVVGGADGAVKEALYLAKIAKKVTIIHFEDTLGAIPEFTNKVRQTGNMEVRLHSRLIKINGKEEADQIVIRDEHTGALETIQAPGCAIFIYAGSTPNTEDYPELETKDGYIVTNEKQETNLAGVYAAGDICVKQVRQAATAVADGAVAAIHAAAYIKAQR</sequence>
<dbReference type="GeneID" id="97193005"/>
<dbReference type="InterPro" id="IPR036188">
    <property type="entry name" value="FAD/NAD-bd_sf"/>
</dbReference>
<dbReference type="PANTHER" id="PTHR48105">
    <property type="entry name" value="THIOREDOXIN REDUCTASE 1-RELATED-RELATED"/>
    <property type="match status" value="1"/>
</dbReference>
<dbReference type="PRINTS" id="PR00368">
    <property type="entry name" value="FADPNR"/>
</dbReference>
<dbReference type="AlphaFoldDB" id="A0A3E3K6J0"/>
<feature type="domain" description="FAD/NAD(P)-binding" evidence="3">
    <location>
        <begin position="2"/>
        <end position="289"/>
    </location>
</feature>
<dbReference type="Gene3D" id="3.50.50.60">
    <property type="entry name" value="FAD/NAD(P)-binding domain"/>
    <property type="match status" value="2"/>
</dbReference>
<dbReference type="PRINTS" id="PR00469">
    <property type="entry name" value="PNDRDTASEII"/>
</dbReference>
<keyword evidence="1" id="KW-0285">Flavoprotein</keyword>
<dbReference type="EMBL" id="QVLX01000001">
    <property type="protein sequence ID" value="RGE90279.1"/>
    <property type="molecule type" value="Genomic_DNA"/>
</dbReference>
<comment type="caution">
    <text evidence="4">The sequence shown here is derived from an EMBL/GenBank/DDBJ whole genome shotgun (WGS) entry which is preliminary data.</text>
</comment>
<evidence type="ECO:0000256" key="1">
    <source>
        <dbReference type="ARBA" id="ARBA00022630"/>
    </source>
</evidence>
<organism evidence="4 5">
    <name type="scientific">Sellimonas intestinalis</name>
    <dbReference type="NCBI Taxonomy" id="1653434"/>
    <lineage>
        <taxon>Bacteria</taxon>
        <taxon>Bacillati</taxon>
        <taxon>Bacillota</taxon>
        <taxon>Clostridia</taxon>
        <taxon>Lachnospirales</taxon>
        <taxon>Lachnospiraceae</taxon>
        <taxon>Sellimonas</taxon>
    </lineage>
</organism>
<dbReference type="GO" id="GO:0016491">
    <property type="term" value="F:oxidoreductase activity"/>
    <property type="evidence" value="ECO:0007669"/>
    <property type="project" value="UniProtKB-KW"/>
</dbReference>
<gene>
    <name evidence="4" type="ORF">DW016_00385</name>
</gene>
<name>A0A3E3K6J0_9FIRM</name>
<dbReference type="RefSeq" id="WP_024732802.1">
    <property type="nucleotide sequence ID" value="NZ_CALBAT010000008.1"/>
</dbReference>
<dbReference type="SUPFAM" id="SSF51905">
    <property type="entry name" value="FAD/NAD(P)-binding domain"/>
    <property type="match status" value="1"/>
</dbReference>
<dbReference type="OrthoDB" id="9806179at2"/>
<dbReference type="InterPro" id="IPR050097">
    <property type="entry name" value="Ferredoxin-NADP_redctase_2"/>
</dbReference>
<accession>A0A3E3K6J0</accession>
<evidence type="ECO:0000313" key="5">
    <source>
        <dbReference type="Proteomes" id="UP000261080"/>
    </source>
</evidence>
<dbReference type="InterPro" id="IPR023753">
    <property type="entry name" value="FAD/NAD-binding_dom"/>
</dbReference>
<protein>
    <submittedName>
        <fullName evidence="4">FAD-binding protein</fullName>
    </submittedName>
</protein>
<evidence type="ECO:0000259" key="3">
    <source>
        <dbReference type="Pfam" id="PF07992"/>
    </source>
</evidence>
<keyword evidence="5" id="KW-1185">Reference proteome</keyword>
<evidence type="ECO:0000256" key="2">
    <source>
        <dbReference type="ARBA" id="ARBA00023002"/>
    </source>
</evidence>
<evidence type="ECO:0000313" key="4">
    <source>
        <dbReference type="EMBL" id="RGE90279.1"/>
    </source>
</evidence>